<feature type="compositionally biased region" description="Acidic residues" evidence="1">
    <location>
        <begin position="7"/>
        <end position="30"/>
    </location>
</feature>
<sequence length="111" mass="12360">MAGGFNESEDEDPVDDDGDAAAPDDDDDNMLVELENTLAGEEMEEEVATGVNKMQIEEDQPHEDSRLHLNPHYLPSPPKPKEKSVDTMKRLRMIIVNSPAVGRQARLIHPI</sequence>
<proteinExistence type="predicted"/>
<dbReference type="EMBL" id="JAQQWK010000003">
    <property type="protein sequence ID" value="KAK8045415.1"/>
    <property type="molecule type" value="Genomic_DNA"/>
</dbReference>
<protein>
    <submittedName>
        <fullName evidence="2">Uncharacterized protein</fullName>
    </submittedName>
</protein>
<accession>A0ABR1TFK2</accession>
<organism evidence="2 3">
    <name type="scientific">Apiospora rasikravindrae</name>
    <dbReference type="NCBI Taxonomy" id="990691"/>
    <lineage>
        <taxon>Eukaryota</taxon>
        <taxon>Fungi</taxon>
        <taxon>Dikarya</taxon>
        <taxon>Ascomycota</taxon>
        <taxon>Pezizomycotina</taxon>
        <taxon>Sordariomycetes</taxon>
        <taxon>Xylariomycetidae</taxon>
        <taxon>Amphisphaeriales</taxon>
        <taxon>Apiosporaceae</taxon>
        <taxon>Apiospora</taxon>
    </lineage>
</organism>
<name>A0ABR1TFK2_9PEZI</name>
<gene>
    <name evidence="2" type="ORF">PG993_005439</name>
</gene>
<feature type="region of interest" description="Disordered" evidence="1">
    <location>
        <begin position="1"/>
        <end position="85"/>
    </location>
</feature>
<evidence type="ECO:0000256" key="1">
    <source>
        <dbReference type="SAM" id="MobiDB-lite"/>
    </source>
</evidence>
<reference evidence="2 3" key="1">
    <citation type="submission" date="2023-01" db="EMBL/GenBank/DDBJ databases">
        <title>Analysis of 21 Apiospora genomes using comparative genomics revels a genus with tremendous synthesis potential of carbohydrate active enzymes and secondary metabolites.</title>
        <authorList>
            <person name="Sorensen T."/>
        </authorList>
    </citation>
    <scope>NUCLEOTIDE SEQUENCE [LARGE SCALE GENOMIC DNA]</scope>
    <source>
        <strain evidence="2 3">CBS 33761</strain>
    </source>
</reference>
<comment type="caution">
    <text evidence="2">The sequence shown here is derived from an EMBL/GenBank/DDBJ whole genome shotgun (WGS) entry which is preliminary data.</text>
</comment>
<evidence type="ECO:0000313" key="3">
    <source>
        <dbReference type="Proteomes" id="UP001444661"/>
    </source>
</evidence>
<keyword evidence="3" id="KW-1185">Reference proteome</keyword>
<evidence type="ECO:0000313" key="2">
    <source>
        <dbReference type="EMBL" id="KAK8045415.1"/>
    </source>
</evidence>
<dbReference type="Proteomes" id="UP001444661">
    <property type="component" value="Unassembled WGS sequence"/>
</dbReference>